<proteinExistence type="predicted"/>
<organism evidence="2 3">
    <name type="scientific">Paenibacillus aestuarii</name>
    <dbReference type="NCBI Taxonomy" id="516965"/>
    <lineage>
        <taxon>Bacteria</taxon>
        <taxon>Bacillati</taxon>
        <taxon>Bacillota</taxon>
        <taxon>Bacilli</taxon>
        <taxon>Bacillales</taxon>
        <taxon>Paenibacillaceae</taxon>
        <taxon>Paenibacillus</taxon>
    </lineage>
</organism>
<feature type="region of interest" description="Disordered" evidence="1">
    <location>
        <begin position="406"/>
        <end position="429"/>
    </location>
</feature>
<evidence type="ECO:0008006" key="4">
    <source>
        <dbReference type="Google" id="ProtNLM"/>
    </source>
</evidence>
<dbReference type="Proteomes" id="UP001596044">
    <property type="component" value="Unassembled WGS sequence"/>
</dbReference>
<evidence type="ECO:0000313" key="2">
    <source>
        <dbReference type="EMBL" id="MFC5448320.1"/>
    </source>
</evidence>
<name>A0ABW0K4L5_9BACL</name>
<dbReference type="EMBL" id="JBHSMJ010000009">
    <property type="protein sequence ID" value="MFC5448320.1"/>
    <property type="molecule type" value="Genomic_DNA"/>
</dbReference>
<protein>
    <recommendedName>
        <fullName evidence="4">Flagellar hook-length control protein FliK</fullName>
    </recommendedName>
</protein>
<comment type="caution">
    <text evidence="2">The sequence shown here is derived from an EMBL/GenBank/DDBJ whole genome shotgun (WGS) entry which is preliminary data.</text>
</comment>
<feature type="compositionally biased region" description="Low complexity" evidence="1">
    <location>
        <begin position="348"/>
        <end position="364"/>
    </location>
</feature>
<reference evidence="3" key="1">
    <citation type="journal article" date="2019" name="Int. J. Syst. Evol. Microbiol.">
        <title>The Global Catalogue of Microorganisms (GCM) 10K type strain sequencing project: providing services to taxonomists for standard genome sequencing and annotation.</title>
        <authorList>
            <consortium name="The Broad Institute Genomics Platform"/>
            <consortium name="The Broad Institute Genome Sequencing Center for Infectious Disease"/>
            <person name="Wu L."/>
            <person name="Ma J."/>
        </authorList>
    </citation>
    <scope>NUCLEOTIDE SEQUENCE [LARGE SCALE GENOMIC DNA]</scope>
    <source>
        <strain evidence="3">KACC 11904</strain>
    </source>
</reference>
<dbReference type="RefSeq" id="WP_270878587.1">
    <property type="nucleotide sequence ID" value="NZ_JAQFVF010000020.1"/>
</dbReference>
<sequence length="620" mass="64355">MNISGLIRNLVGELTASDSKTLELKVGQIVKGVVLQLLNDQEAVLNISGVQVRAKLETPLKQGDVTMLQVQPESNGGQVMLKPLASSNVQIADDSFSELLKDFAVKDTASNRQLVQTMQQAGVSLTKETVKDFASLLSVVPEGVSKDEFMQAAVLAYKKGLPLTEETVSALRQATAGPPVGEVLERLEQRASALLQEQPSHPAAATAKQVVTLLQELRASVAAAGLPQPPAGDPKVAPAAVTTPAGEAAGGVTAGSAQPPAAESAAARSAVAAEPAAARSAAAAEPAAARPAVAAEPAAARSAVAAEPVAARSAVAAGPLQAQALSAEPGRASEPPAAGSLQAPPAKPEAAATPAGASHAAPAEPADDPAPNWISKLLKAVGVEHEAHLAKLDQAERHEVMARLRNGGADPQQDLIGVNSSQDHDDKPAADNLKSLLLQLTASDDTPAPLREAAKEAIHQITGQQLMLTTDKTSMFTHMTLFIPFLNGSGQQSASVHIQSQKGKRGEVDASNCRLLFDLSMKAMGNTLLDVHVVNKIVSLNIHNDHPAVAALMESSRDELTAAMNKAGYQFFSLKCSPYPTLTAGNENDSTAKPAQLDSSRADLRALYQPKTYKGVDLRA</sequence>
<gene>
    <name evidence="2" type="ORF">ACFPOG_08615</name>
</gene>
<evidence type="ECO:0000313" key="3">
    <source>
        <dbReference type="Proteomes" id="UP001596044"/>
    </source>
</evidence>
<accession>A0ABW0K4L5</accession>
<evidence type="ECO:0000256" key="1">
    <source>
        <dbReference type="SAM" id="MobiDB-lite"/>
    </source>
</evidence>
<keyword evidence="3" id="KW-1185">Reference proteome</keyword>
<feature type="region of interest" description="Disordered" evidence="1">
    <location>
        <begin position="325"/>
        <end position="371"/>
    </location>
</feature>